<evidence type="ECO:0000259" key="14">
    <source>
        <dbReference type="PROSITE" id="PS50885"/>
    </source>
</evidence>
<dbReference type="GO" id="GO:0000155">
    <property type="term" value="F:phosphorelay sensor kinase activity"/>
    <property type="evidence" value="ECO:0007669"/>
    <property type="project" value="InterPro"/>
</dbReference>
<dbReference type="InterPro" id="IPR004358">
    <property type="entry name" value="Sig_transdc_His_kin-like_C"/>
</dbReference>
<dbReference type="AlphaFoldDB" id="A0A4R6TRQ7"/>
<evidence type="ECO:0000259" key="13">
    <source>
        <dbReference type="PROSITE" id="PS50109"/>
    </source>
</evidence>
<dbReference type="InterPro" id="IPR036890">
    <property type="entry name" value="HATPase_C_sf"/>
</dbReference>
<dbReference type="SUPFAM" id="SSF55874">
    <property type="entry name" value="ATPase domain of HSP90 chaperone/DNA topoisomerase II/histidine kinase"/>
    <property type="match status" value="1"/>
</dbReference>
<evidence type="ECO:0000256" key="8">
    <source>
        <dbReference type="ARBA" id="ARBA00022777"/>
    </source>
</evidence>
<dbReference type="PROSITE" id="PS50109">
    <property type="entry name" value="HIS_KIN"/>
    <property type="match status" value="1"/>
</dbReference>
<evidence type="ECO:0000313" key="16">
    <source>
        <dbReference type="Proteomes" id="UP000295632"/>
    </source>
</evidence>
<evidence type="ECO:0000256" key="2">
    <source>
        <dbReference type="ARBA" id="ARBA00004651"/>
    </source>
</evidence>
<evidence type="ECO:0000256" key="5">
    <source>
        <dbReference type="ARBA" id="ARBA00022553"/>
    </source>
</evidence>
<keyword evidence="11 12" id="KW-0472">Membrane</keyword>
<gene>
    <name evidence="15" type="ORF">EV213_11957</name>
</gene>
<dbReference type="InterPro" id="IPR050640">
    <property type="entry name" value="Bact_2-comp_sensor_kinase"/>
</dbReference>
<comment type="subcellular location">
    <subcellularLocation>
        <location evidence="2">Cell membrane</location>
        <topology evidence="2">Multi-pass membrane protein</topology>
    </subcellularLocation>
</comment>
<dbReference type="InterPro" id="IPR003594">
    <property type="entry name" value="HATPase_dom"/>
</dbReference>
<reference evidence="15 16" key="1">
    <citation type="submission" date="2019-03" db="EMBL/GenBank/DDBJ databases">
        <title>Genomic Encyclopedia of Type Strains, Phase IV (KMG-IV): sequencing the most valuable type-strain genomes for metagenomic binning, comparative biology and taxonomic classification.</title>
        <authorList>
            <person name="Goeker M."/>
        </authorList>
    </citation>
    <scope>NUCLEOTIDE SEQUENCE [LARGE SCALE GENOMIC DNA]</scope>
    <source>
        <strain evidence="15 16">DSM 28697</strain>
    </source>
</reference>
<evidence type="ECO:0000256" key="12">
    <source>
        <dbReference type="SAM" id="Phobius"/>
    </source>
</evidence>
<dbReference type="SMART" id="SM00304">
    <property type="entry name" value="HAMP"/>
    <property type="match status" value="1"/>
</dbReference>
<dbReference type="CDD" id="cd06225">
    <property type="entry name" value="HAMP"/>
    <property type="match status" value="1"/>
</dbReference>
<dbReference type="Pfam" id="PF00672">
    <property type="entry name" value="HAMP"/>
    <property type="match status" value="1"/>
</dbReference>
<dbReference type="Pfam" id="PF02518">
    <property type="entry name" value="HATPase_c"/>
    <property type="match status" value="1"/>
</dbReference>
<dbReference type="InterPro" id="IPR010559">
    <property type="entry name" value="Sig_transdc_His_kin_internal"/>
</dbReference>
<comment type="caution">
    <text evidence="15">The sequence shown here is derived from an EMBL/GenBank/DDBJ whole genome shotgun (WGS) entry which is preliminary data.</text>
</comment>
<evidence type="ECO:0000256" key="9">
    <source>
        <dbReference type="ARBA" id="ARBA00022840"/>
    </source>
</evidence>
<dbReference type="SMART" id="SM00387">
    <property type="entry name" value="HATPase_c"/>
    <property type="match status" value="1"/>
</dbReference>
<accession>A0A4R6TRQ7</accession>
<evidence type="ECO:0000256" key="6">
    <source>
        <dbReference type="ARBA" id="ARBA00022679"/>
    </source>
</evidence>
<dbReference type="Gene3D" id="3.30.565.10">
    <property type="entry name" value="Histidine kinase-like ATPase, C-terminal domain"/>
    <property type="match status" value="1"/>
</dbReference>
<organism evidence="15 16">
    <name type="scientific">Aureibacillus halotolerans</name>
    <dbReference type="NCBI Taxonomy" id="1508390"/>
    <lineage>
        <taxon>Bacteria</taxon>
        <taxon>Bacillati</taxon>
        <taxon>Bacillota</taxon>
        <taxon>Bacilli</taxon>
        <taxon>Bacillales</taxon>
        <taxon>Bacillaceae</taxon>
        <taxon>Aureibacillus</taxon>
    </lineage>
</organism>
<dbReference type="PANTHER" id="PTHR34220:SF7">
    <property type="entry name" value="SENSOR HISTIDINE KINASE YPDA"/>
    <property type="match status" value="1"/>
</dbReference>
<evidence type="ECO:0000313" key="15">
    <source>
        <dbReference type="EMBL" id="TDQ36268.1"/>
    </source>
</evidence>
<proteinExistence type="predicted"/>
<dbReference type="RefSeq" id="WP_133581794.1">
    <property type="nucleotide sequence ID" value="NZ_SNYJ01000019.1"/>
</dbReference>
<keyword evidence="10" id="KW-0902">Two-component regulatory system</keyword>
<dbReference type="GO" id="GO:0005886">
    <property type="term" value="C:plasma membrane"/>
    <property type="evidence" value="ECO:0007669"/>
    <property type="project" value="UniProtKB-SubCell"/>
</dbReference>
<dbReference type="GO" id="GO:0005524">
    <property type="term" value="F:ATP binding"/>
    <property type="evidence" value="ECO:0007669"/>
    <property type="project" value="UniProtKB-KW"/>
</dbReference>
<dbReference type="SUPFAM" id="SSF158472">
    <property type="entry name" value="HAMP domain-like"/>
    <property type="match status" value="1"/>
</dbReference>
<keyword evidence="4" id="KW-1003">Cell membrane</keyword>
<evidence type="ECO:0000256" key="4">
    <source>
        <dbReference type="ARBA" id="ARBA00022475"/>
    </source>
</evidence>
<dbReference type="PRINTS" id="PR00344">
    <property type="entry name" value="BCTRLSENSOR"/>
</dbReference>
<feature type="domain" description="HAMP" evidence="14">
    <location>
        <begin position="310"/>
        <end position="362"/>
    </location>
</feature>
<keyword evidence="16" id="KW-1185">Reference proteome</keyword>
<protein>
    <recommendedName>
        <fullName evidence="3">histidine kinase</fullName>
        <ecNumber evidence="3">2.7.13.3</ecNumber>
    </recommendedName>
</protein>
<keyword evidence="9" id="KW-0067">ATP-binding</keyword>
<feature type="transmembrane region" description="Helical" evidence="12">
    <location>
        <begin position="286"/>
        <end position="308"/>
    </location>
</feature>
<evidence type="ECO:0000256" key="11">
    <source>
        <dbReference type="ARBA" id="ARBA00023136"/>
    </source>
</evidence>
<feature type="domain" description="Histidine kinase" evidence="13">
    <location>
        <begin position="376"/>
        <end position="583"/>
    </location>
</feature>
<dbReference type="InterPro" id="IPR003660">
    <property type="entry name" value="HAMP_dom"/>
</dbReference>
<keyword evidence="5" id="KW-0597">Phosphoprotein</keyword>
<evidence type="ECO:0000256" key="10">
    <source>
        <dbReference type="ARBA" id="ARBA00023012"/>
    </source>
</evidence>
<dbReference type="Gene3D" id="6.10.340.10">
    <property type="match status" value="1"/>
</dbReference>
<name>A0A4R6TRQ7_9BACI</name>
<sequence>MKAWVDKRSIRSKMVLSFLAVVIVPLGAIGWLLTGELRQMALTSATEQITHNVDRVKKRLNDVLIIPQNISSQLLFDSRFSHLVNTDYSTTYDVTLAYSQYQTLEAYLQVYKQIGNIRFYMDNSSLLNNWRLFRATEEVQSAPWYKTALAKQGVPSWLSVRDETNQNRPALSLVQMLPFPNYQTAGVLVIPVNSSLINDILLQETFETMIIDENNVIVAANREHTIGSTPEELGIPTGEEDLVKAEVNGVASQVKIENVSDNNKPNGMKIVSVFSIENMTRDANRLSMLGVVVTLLAMIASGVVVYLLSGVLLKRLKRLHQEIGVVAEGHLEKTVQVDGEDEIGELSMQFNKMLSHVRVLLHEVNLSNEQRRALELKQHEMKLKLLASQINPHFLFNSLETIRMRAHVQGSRDIASVVKDLGKLLRRSLDMSGKAIFVEEELQLVRSYLHIQHFRYGNRLTFSIEMEPSSANCSMPPLVIQPLVENAVIHGIENSAAGGHISIKTKTIQQGLFVSVMDNGVGMSQKRLTDIQQMLSNDHDGDRIGLANVHSRLQMLYGGDAGLHIKSEPGQGTEVHFFLPLIKEEGRCEVS</sequence>
<comment type="catalytic activity">
    <reaction evidence="1">
        <text>ATP + protein L-histidine = ADP + protein N-phospho-L-histidine.</text>
        <dbReference type="EC" id="2.7.13.3"/>
    </reaction>
</comment>
<dbReference type="InterPro" id="IPR005467">
    <property type="entry name" value="His_kinase_dom"/>
</dbReference>
<keyword evidence="7" id="KW-0547">Nucleotide-binding</keyword>
<dbReference type="Proteomes" id="UP000295632">
    <property type="component" value="Unassembled WGS sequence"/>
</dbReference>
<evidence type="ECO:0000256" key="7">
    <source>
        <dbReference type="ARBA" id="ARBA00022741"/>
    </source>
</evidence>
<keyword evidence="6" id="KW-0808">Transferase</keyword>
<dbReference type="EC" id="2.7.13.3" evidence="3"/>
<dbReference type="EMBL" id="SNYJ01000019">
    <property type="protein sequence ID" value="TDQ36268.1"/>
    <property type="molecule type" value="Genomic_DNA"/>
</dbReference>
<evidence type="ECO:0000256" key="1">
    <source>
        <dbReference type="ARBA" id="ARBA00000085"/>
    </source>
</evidence>
<keyword evidence="12" id="KW-1133">Transmembrane helix</keyword>
<keyword evidence="8 15" id="KW-0418">Kinase</keyword>
<keyword evidence="12" id="KW-0812">Transmembrane</keyword>
<dbReference type="OrthoDB" id="9776552at2"/>
<evidence type="ECO:0000256" key="3">
    <source>
        <dbReference type="ARBA" id="ARBA00012438"/>
    </source>
</evidence>
<dbReference type="PROSITE" id="PS50885">
    <property type="entry name" value="HAMP"/>
    <property type="match status" value="1"/>
</dbReference>
<dbReference type="Pfam" id="PF06580">
    <property type="entry name" value="His_kinase"/>
    <property type="match status" value="1"/>
</dbReference>
<dbReference type="PANTHER" id="PTHR34220">
    <property type="entry name" value="SENSOR HISTIDINE KINASE YPDA"/>
    <property type="match status" value="1"/>
</dbReference>